<dbReference type="STRING" id="395493.BegalDRAFT_2760"/>
<dbReference type="eggNOG" id="COG5464">
    <property type="taxonomic scope" value="Bacteria"/>
</dbReference>
<dbReference type="PANTHER" id="PTHR34613:SF1">
    <property type="entry name" value="SLL6017 PROTEIN"/>
    <property type="match status" value="1"/>
</dbReference>
<dbReference type="HOGENOM" id="CLU_902130_0_0_6"/>
<proteinExistence type="predicted"/>
<evidence type="ECO:0008006" key="3">
    <source>
        <dbReference type="Google" id="ProtNLM"/>
    </source>
</evidence>
<sequence>MPTNYSSHRGTDETFYQLMQLSGSGLLKLLGFPPEIAEHYTFRAVELKEKRLRPDVEGLPALEVANERIFIEFQGYVDKFMRYRLLGNLIQACVQSRDEKPIIGIIIYTQEAYQQAALPLHQLIDGLNNPLREIVLTHYTEAQLIEADPRLIVLAPFTVSPQTDTTTLTIKAQQWVKAIHQTYPADQQAEAVNIIGLFLFSCFKKLNRQEVLNMLNLDLVNTVAGQEVLQLGRAEGKLEGKIEGKIEGRIETARLFLIEALQMRFSSITPSVLEKIQAINSPEHIEHLFKFAMRCQDLNEFERQLRLN</sequence>
<keyword evidence="2" id="KW-1185">Reference proteome</keyword>
<dbReference type="OrthoDB" id="452374at2"/>
<dbReference type="Proteomes" id="UP000005744">
    <property type="component" value="Unassembled WGS sequence"/>
</dbReference>
<dbReference type="AlphaFoldDB" id="I3CJ02"/>
<gene>
    <name evidence="1" type="ORF">BegalDRAFT_2760</name>
</gene>
<evidence type="ECO:0000313" key="2">
    <source>
        <dbReference type="Proteomes" id="UP000005744"/>
    </source>
</evidence>
<accession>I3CJ02</accession>
<dbReference type="PANTHER" id="PTHR34613">
    <property type="entry name" value="SLL0800 PROTEIN"/>
    <property type="match status" value="1"/>
</dbReference>
<protein>
    <recommendedName>
        <fullName evidence="3">DUF4351 domain-containing protein</fullName>
    </recommendedName>
</protein>
<evidence type="ECO:0000313" key="1">
    <source>
        <dbReference type="EMBL" id="EIJ43595.1"/>
    </source>
</evidence>
<dbReference type="RefSeq" id="WP_002690898.1">
    <property type="nucleotide sequence ID" value="NZ_JH600070.1"/>
</dbReference>
<organism evidence="1 2">
    <name type="scientific">Beggiatoa alba B18LD</name>
    <dbReference type="NCBI Taxonomy" id="395493"/>
    <lineage>
        <taxon>Bacteria</taxon>
        <taxon>Pseudomonadati</taxon>
        <taxon>Pseudomonadota</taxon>
        <taxon>Gammaproteobacteria</taxon>
        <taxon>Thiotrichales</taxon>
        <taxon>Thiotrichaceae</taxon>
        <taxon>Beggiatoa</taxon>
    </lineage>
</organism>
<dbReference type="InterPro" id="IPR022573">
    <property type="entry name" value="DUF2887"/>
</dbReference>
<dbReference type="Pfam" id="PF11103">
    <property type="entry name" value="DUF2887"/>
    <property type="match status" value="1"/>
</dbReference>
<dbReference type="EMBL" id="JH600070">
    <property type="protein sequence ID" value="EIJ43595.1"/>
    <property type="molecule type" value="Genomic_DNA"/>
</dbReference>
<name>I3CJ02_9GAMM</name>
<reference evidence="1 2" key="1">
    <citation type="submission" date="2011-11" db="EMBL/GenBank/DDBJ databases">
        <title>Improved High-Quality Draft sequence of Beggiatoa alba B18lD.</title>
        <authorList>
            <consortium name="US DOE Joint Genome Institute"/>
            <person name="Lucas S."/>
            <person name="Han J."/>
            <person name="Lapidus A."/>
            <person name="Cheng J.-F."/>
            <person name="Goodwin L."/>
            <person name="Pitluck S."/>
            <person name="Peters L."/>
            <person name="Mikhailova N."/>
            <person name="Held B."/>
            <person name="Detter J.C."/>
            <person name="Han C."/>
            <person name="Tapia R."/>
            <person name="Land M."/>
            <person name="Hauser L."/>
            <person name="Kyrpides N."/>
            <person name="Ivanova N."/>
            <person name="Pagani I."/>
            <person name="Samuel K."/>
            <person name="Teske A."/>
            <person name="Mueller J."/>
            <person name="Woyke T."/>
        </authorList>
    </citation>
    <scope>NUCLEOTIDE SEQUENCE [LARGE SCALE GENOMIC DNA]</scope>
    <source>
        <strain evidence="1 2">B18LD</strain>
    </source>
</reference>